<accession>A0ABV2A8G6</accession>
<dbReference type="Gene3D" id="2.60.120.10">
    <property type="entry name" value="Jelly Rolls"/>
    <property type="match status" value="1"/>
</dbReference>
<dbReference type="PROSITE" id="PS50042">
    <property type="entry name" value="CNMP_BINDING_3"/>
    <property type="match status" value="1"/>
</dbReference>
<evidence type="ECO:0000313" key="3">
    <source>
        <dbReference type="Proteomes" id="UP001465331"/>
    </source>
</evidence>
<sequence>MTDTAIDVEALRVSPIVKDLSPAAPTDLAARGMSLTLKDGDPLRFQDVRGGLGLFLLLSGSIGVYRRNNDGGETQLAVLTRGDCLGEYSLLDGQPISATARALESARLFFLPNGQFRAITTQNPSVGCLLYRNLARYLVKRLRAQ</sequence>
<proteinExistence type="predicted"/>
<name>A0ABV2A8G6_9GAMM</name>
<evidence type="ECO:0000313" key="2">
    <source>
        <dbReference type="EMBL" id="MES0873055.1"/>
    </source>
</evidence>
<dbReference type="InterPro" id="IPR018490">
    <property type="entry name" value="cNMP-bd_dom_sf"/>
</dbReference>
<dbReference type="InterPro" id="IPR000595">
    <property type="entry name" value="cNMP-bd_dom"/>
</dbReference>
<evidence type="ECO:0000259" key="1">
    <source>
        <dbReference type="PROSITE" id="PS50042"/>
    </source>
</evidence>
<protein>
    <submittedName>
        <fullName evidence="2">Cyclic nucleotide-binding domain-containing protein</fullName>
    </submittedName>
</protein>
<dbReference type="Pfam" id="PF00027">
    <property type="entry name" value="cNMP_binding"/>
    <property type="match status" value="1"/>
</dbReference>
<dbReference type="CDD" id="cd00038">
    <property type="entry name" value="CAP_ED"/>
    <property type="match status" value="1"/>
</dbReference>
<dbReference type="SMART" id="SM00100">
    <property type="entry name" value="cNMP"/>
    <property type="match status" value="1"/>
</dbReference>
<dbReference type="InterPro" id="IPR014710">
    <property type="entry name" value="RmlC-like_jellyroll"/>
</dbReference>
<feature type="domain" description="Cyclic nucleotide-binding" evidence="1">
    <location>
        <begin position="51"/>
        <end position="137"/>
    </location>
</feature>
<dbReference type="SUPFAM" id="SSF51206">
    <property type="entry name" value="cAMP-binding domain-like"/>
    <property type="match status" value="1"/>
</dbReference>
<dbReference type="EMBL" id="JBEPIJ010000003">
    <property type="protein sequence ID" value="MES0873055.1"/>
    <property type="molecule type" value="Genomic_DNA"/>
</dbReference>
<keyword evidence="3" id="KW-1185">Reference proteome</keyword>
<organism evidence="2 3">
    <name type="scientific">Sinimarinibacterium thermocellulolyticum</name>
    <dbReference type="NCBI Taxonomy" id="3170016"/>
    <lineage>
        <taxon>Bacteria</taxon>
        <taxon>Pseudomonadati</taxon>
        <taxon>Pseudomonadota</taxon>
        <taxon>Gammaproteobacteria</taxon>
        <taxon>Nevskiales</taxon>
        <taxon>Nevskiaceae</taxon>
        <taxon>Sinimarinibacterium</taxon>
    </lineage>
</organism>
<dbReference type="Proteomes" id="UP001465331">
    <property type="component" value="Unassembled WGS sequence"/>
</dbReference>
<dbReference type="RefSeq" id="WP_352887427.1">
    <property type="nucleotide sequence ID" value="NZ_JBEPIJ010000003.1"/>
</dbReference>
<reference evidence="2 3" key="1">
    <citation type="submission" date="2024-06" db="EMBL/GenBank/DDBJ databases">
        <authorList>
            <person name="Li Z."/>
            <person name="Jiang Y."/>
        </authorList>
    </citation>
    <scope>NUCLEOTIDE SEQUENCE [LARGE SCALE GENOMIC DNA]</scope>
    <source>
        <strain evidence="2 3">HSW-8</strain>
    </source>
</reference>
<comment type="caution">
    <text evidence="2">The sequence shown here is derived from an EMBL/GenBank/DDBJ whole genome shotgun (WGS) entry which is preliminary data.</text>
</comment>
<gene>
    <name evidence="2" type="ORF">ABSH63_03385</name>
</gene>